<name>A0A9X0BEH5_9EURO</name>
<protein>
    <recommendedName>
        <fullName evidence="4">RGS domain-containing protein</fullName>
    </recommendedName>
</protein>
<dbReference type="OrthoDB" id="5313079at2759"/>
<gene>
    <name evidence="2" type="ORF">N7509_000720</name>
</gene>
<dbReference type="EMBL" id="JAPZBU010000003">
    <property type="protein sequence ID" value="KAJ5414093.1"/>
    <property type="molecule type" value="Genomic_DNA"/>
</dbReference>
<evidence type="ECO:0008006" key="4">
    <source>
        <dbReference type="Google" id="ProtNLM"/>
    </source>
</evidence>
<feature type="transmembrane region" description="Helical" evidence="1">
    <location>
        <begin position="273"/>
        <end position="294"/>
    </location>
</feature>
<feature type="transmembrane region" description="Helical" evidence="1">
    <location>
        <begin position="20"/>
        <end position="43"/>
    </location>
</feature>
<keyword evidence="1" id="KW-0812">Transmembrane</keyword>
<reference evidence="2" key="2">
    <citation type="journal article" date="2023" name="IMA Fungus">
        <title>Comparative genomic study of the Penicillium genus elucidates a diverse pangenome and 15 lateral gene transfer events.</title>
        <authorList>
            <person name="Petersen C."/>
            <person name="Sorensen T."/>
            <person name="Nielsen M.R."/>
            <person name="Sondergaard T.E."/>
            <person name="Sorensen J.L."/>
            <person name="Fitzpatrick D.A."/>
            <person name="Frisvad J.C."/>
            <person name="Nielsen K.L."/>
        </authorList>
    </citation>
    <scope>NUCLEOTIDE SEQUENCE</scope>
    <source>
        <strain evidence="2">IBT 29677</strain>
    </source>
</reference>
<dbReference type="GeneID" id="81364337"/>
<comment type="caution">
    <text evidence="2">The sequence shown here is derived from an EMBL/GenBank/DDBJ whole genome shotgun (WGS) entry which is preliminary data.</text>
</comment>
<dbReference type="Proteomes" id="UP001147747">
    <property type="component" value="Unassembled WGS sequence"/>
</dbReference>
<reference evidence="2" key="1">
    <citation type="submission" date="2022-12" db="EMBL/GenBank/DDBJ databases">
        <authorList>
            <person name="Petersen C."/>
        </authorList>
    </citation>
    <scope>NUCLEOTIDE SEQUENCE</scope>
    <source>
        <strain evidence="2">IBT 29677</strain>
    </source>
</reference>
<evidence type="ECO:0000256" key="1">
    <source>
        <dbReference type="SAM" id="Phobius"/>
    </source>
</evidence>
<keyword evidence="1" id="KW-0472">Membrane</keyword>
<evidence type="ECO:0000313" key="2">
    <source>
        <dbReference type="EMBL" id="KAJ5414093.1"/>
    </source>
</evidence>
<organism evidence="2 3">
    <name type="scientific">Penicillium cosmopolitanum</name>
    <dbReference type="NCBI Taxonomy" id="1131564"/>
    <lineage>
        <taxon>Eukaryota</taxon>
        <taxon>Fungi</taxon>
        <taxon>Dikarya</taxon>
        <taxon>Ascomycota</taxon>
        <taxon>Pezizomycotina</taxon>
        <taxon>Eurotiomycetes</taxon>
        <taxon>Eurotiomycetidae</taxon>
        <taxon>Eurotiales</taxon>
        <taxon>Aspergillaceae</taxon>
        <taxon>Penicillium</taxon>
    </lineage>
</organism>
<proteinExistence type="predicted"/>
<feature type="transmembrane region" description="Helical" evidence="1">
    <location>
        <begin position="206"/>
        <end position="225"/>
    </location>
</feature>
<dbReference type="SUPFAM" id="SSF48097">
    <property type="entry name" value="Regulator of G-protein signaling, RGS"/>
    <property type="match status" value="1"/>
</dbReference>
<evidence type="ECO:0000313" key="3">
    <source>
        <dbReference type="Proteomes" id="UP001147747"/>
    </source>
</evidence>
<feature type="transmembrane region" description="Helical" evidence="1">
    <location>
        <begin position="89"/>
        <end position="106"/>
    </location>
</feature>
<dbReference type="RefSeq" id="XP_056493939.1">
    <property type="nucleotide sequence ID" value="XM_056625357.1"/>
</dbReference>
<feature type="transmembrane region" description="Helical" evidence="1">
    <location>
        <begin position="237"/>
        <end position="261"/>
    </location>
</feature>
<sequence>MGSELNVHADSKAELLISPVTIWWAVWTVVWTIPVVLGMWYLIHNRNSPILRIRGLGLSLSAIAFLHVYWILVQVGLMYGALAPGDTEYWIMGLWLPCGISLFHASNSRFLHVAKLQKKYVDGGKALLNSNPEPKNQKGLLNRFCSLAYNTRILILVGAGMLLQIFLTVLMWVISRKYHSTWGIPGTETHGSEMQQKSEMGSGWEWWPGVVLQFFWAWVVAPIILWKSRNIQDTQGWRVQTIGCCLSNLHATPMWLIGLYVPQMEVVNQYFLPPQWICLSIISIEIFTVFLPCWEVMRHQSLRQETLDAISNWEKKVKGESSDGKSMNSTSTMVDSMLSVGWSSKGSVKSDNSSSRDSILTMGALEYVLDRNPDPLQKFSALNDFSGENIAFLTSVAEWKNSLPQAILDGPGAKDDNLRDLLREHFNRALHIYAEFISVHHAEFPLNISSTDLKHLESVFEKPTSILYGEEREVDPVSPFDKFTFDIPSPSKSEFSEKGTGSGSSISSIKDRVMFWGDIPTDFCATIFDEAEQSIKYLVLTNTWPKFVRNHRRLSASSEATLNEQPGNMV</sequence>
<feature type="transmembrane region" description="Helical" evidence="1">
    <location>
        <begin position="55"/>
        <end position="77"/>
    </location>
</feature>
<dbReference type="InterPro" id="IPR036305">
    <property type="entry name" value="RGS_sf"/>
</dbReference>
<accession>A0A9X0BEH5</accession>
<dbReference type="InterPro" id="IPR044926">
    <property type="entry name" value="RGS_subdomain_2"/>
</dbReference>
<dbReference type="AlphaFoldDB" id="A0A9X0BEH5"/>
<feature type="transmembrane region" description="Helical" evidence="1">
    <location>
        <begin position="153"/>
        <end position="174"/>
    </location>
</feature>
<keyword evidence="1" id="KW-1133">Transmembrane helix</keyword>
<keyword evidence="3" id="KW-1185">Reference proteome</keyword>
<dbReference type="Gene3D" id="1.10.167.10">
    <property type="entry name" value="Regulator of G-protein Signalling 4, domain 2"/>
    <property type="match status" value="1"/>
</dbReference>